<dbReference type="RefSeq" id="WP_279651336.1">
    <property type="nucleotide sequence ID" value="NZ_CP122539.1"/>
</dbReference>
<dbReference type="PROSITE" id="PS50042">
    <property type="entry name" value="CNMP_BINDING_3"/>
    <property type="match status" value="1"/>
</dbReference>
<gene>
    <name evidence="2" type="ORF">P8625_15540</name>
</gene>
<keyword evidence="3" id="KW-1185">Reference proteome</keyword>
<dbReference type="Proteomes" id="UP001232001">
    <property type="component" value="Chromosome"/>
</dbReference>
<accession>A0ABY8L1Y2</accession>
<evidence type="ECO:0000313" key="2">
    <source>
        <dbReference type="EMBL" id="WGH75462.1"/>
    </source>
</evidence>
<dbReference type="Gene3D" id="2.60.120.10">
    <property type="entry name" value="Jelly Rolls"/>
    <property type="match status" value="1"/>
</dbReference>
<dbReference type="Pfam" id="PF00027">
    <property type="entry name" value="cNMP_binding"/>
    <property type="match status" value="1"/>
</dbReference>
<sequence length="193" mass="22881">MNNNFNTILQEYFGNLNPEELTILLSYFREETLCKDDFFTKTDSFCNRLSLVKSGLLRIYTFSDGKEITQWISTPNYFVTEISSFFFNQPNRWNIQALTDVKLLTLTKESYTQLCKDFPKWNDIEKQFIAKCFAMLENRVFSHLSMTAEERYQLFFEQNKVLFNEVPLQYIASILGMTPETLSRIRKRQLSNS</sequence>
<reference evidence="2 3" key="1">
    <citation type="submission" date="2023-04" db="EMBL/GenBank/DDBJ databases">
        <title>Tenacibaculum tangerinum sp. nov., isolated from sea tidal flat of South Korea.</title>
        <authorList>
            <person name="Lee S.H."/>
            <person name="Kim J.-J."/>
        </authorList>
    </citation>
    <scope>NUCLEOTIDE SEQUENCE [LARGE SCALE GENOMIC DNA]</scope>
    <source>
        <strain evidence="2 3">GRR-S3-23</strain>
    </source>
</reference>
<evidence type="ECO:0000313" key="3">
    <source>
        <dbReference type="Proteomes" id="UP001232001"/>
    </source>
</evidence>
<dbReference type="InterPro" id="IPR000595">
    <property type="entry name" value="cNMP-bd_dom"/>
</dbReference>
<name>A0ABY8L1Y2_9FLAO</name>
<evidence type="ECO:0000259" key="1">
    <source>
        <dbReference type="PROSITE" id="PS50042"/>
    </source>
</evidence>
<organism evidence="2 3">
    <name type="scientific">Tenacibaculum tangerinum</name>
    <dbReference type="NCBI Taxonomy" id="3038772"/>
    <lineage>
        <taxon>Bacteria</taxon>
        <taxon>Pseudomonadati</taxon>
        <taxon>Bacteroidota</taxon>
        <taxon>Flavobacteriia</taxon>
        <taxon>Flavobacteriales</taxon>
        <taxon>Flavobacteriaceae</taxon>
        <taxon>Tenacibaculum</taxon>
    </lineage>
</organism>
<feature type="domain" description="Cyclic nucleotide-binding" evidence="1">
    <location>
        <begin position="12"/>
        <end position="114"/>
    </location>
</feature>
<proteinExistence type="predicted"/>
<dbReference type="InterPro" id="IPR018490">
    <property type="entry name" value="cNMP-bd_dom_sf"/>
</dbReference>
<protein>
    <submittedName>
        <fullName evidence="2">Crp/Fnr family transcriptional regulator</fullName>
    </submittedName>
</protein>
<dbReference type="SUPFAM" id="SSF51206">
    <property type="entry name" value="cAMP-binding domain-like"/>
    <property type="match status" value="1"/>
</dbReference>
<dbReference type="InterPro" id="IPR014710">
    <property type="entry name" value="RmlC-like_jellyroll"/>
</dbReference>
<dbReference type="EMBL" id="CP122539">
    <property type="protein sequence ID" value="WGH75462.1"/>
    <property type="molecule type" value="Genomic_DNA"/>
</dbReference>